<name>A0ABN2E5D3_9ACTN</name>
<evidence type="ECO:0000256" key="7">
    <source>
        <dbReference type="SAM" id="Phobius"/>
    </source>
</evidence>
<dbReference type="PANTHER" id="PTHR36115">
    <property type="entry name" value="PROLINE-RICH ANTIGEN HOMOLOG-RELATED"/>
    <property type="match status" value="1"/>
</dbReference>
<feature type="compositionally biased region" description="Gly residues" evidence="6">
    <location>
        <begin position="43"/>
        <end position="66"/>
    </location>
</feature>
<protein>
    <recommendedName>
        <fullName evidence="12">RDD family protein</fullName>
    </recommendedName>
</protein>
<reference evidence="10 11" key="1">
    <citation type="journal article" date="2019" name="Int. J. Syst. Evol. Microbiol.">
        <title>The Global Catalogue of Microorganisms (GCM) 10K type strain sequencing project: providing services to taxonomists for standard genome sequencing and annotation.</title>
        <authorList>
            <consortium name="The Broad Institute Genomics Platform"/>
            <consortium name="The Broad Institute Genome Sequencing Center for Infectious Disease"/>
            <person name="Wu L."/>
            <person name="Ma J."/>
        </authorList>
    </citation>
    <scope>NUCLEOTIDE SEQUENCE [LARGE SCALE GENOMIC DNA]</scope>
    <source>
        <strain evidence="10 11">JCM 14969</strain>
    </source>
</reference>
<keyword evidence="11" id="KW-1185">Reference proteome</keyword>
<sequence length="274" mass="30174">MSFPAGWYDDPQDPTQQRYWDGGFWTDYRRPREGPPPYQGQFGQPGSGQQQGFGPGLGQPGMGRVGYGPQSQQGQHGQQAQQGFGYGPRGPVTPDGQPLAGWWKRVFARVIDALIVFFVSLPLTGYFYYQYFVIALEHQQELLDRGESPFSMTPPAEAYQWIIPASLIGLLVAFVYDYLFLTRSGATIGKKAVGISVRLRDVPGPPPQLAVLKRCGFFHGLGLLGAVPLIGTLLGLVSLLNVLWPLWDEKKQALHDKFAATNVVVGPQPPRSKS</sequence>
<evidence type="ECO:0000313" key="10">
    <source>
        <dbReference type="EMBL" id="GAA1594622.1"/>
    </source>
</evidence>
<evidence type="ECO:0000256" key="5">
    <source>
        <dbReference type="ARBA" id="ARBA00023136"/>
    </source>
</evidence>
<feature type="domain" description="DUF2510" evidence="9">
    <location>
        <begin position="5"/>
        <end position="37"/>
    </location>
</feature>
<gene>
    <name evidence="10" type="ORF">GCM10009789_55840</name>
</gene>
<keyword evidence="4 7" id="KW-1133">Transmembrane helix</keyword>
<evidence type="ECO:0000259" key="9">
    <source>
        <dbReference type="Pfam" id="PF10708"/>
    </source>
</evidence>
<dbReference type="InterPro" id="IPR010432">
    <property type="entry name" value="RDD"/>
</dbReference>
<accession>A0ABN2E5D3</accession>
<feature type="transmembrane region" description="Helical" evidence="7">
    <location>
        <begin position="106"/>
        <end position="129"/>
    </location>
</feature>
<evidence type="ECO:0000256" key="2">
    <source>
        <dbReference type="ARBA" id="ARBA00022475"/>
    </source>
</evidence>
<proteinExistence type="predicted"/>
<feature type="transmembrane region" description="Helical" evidence="7">
    <location>
        <begin position="221"/>
        <end position="244"/>
    </location>
</feature>
<evidence type="ECO:0000313" key="11">
    <source>
        <dbReference type="Proteomes" id="UP001500393"/>
    </source>
</evidence>
<dbReference type="EMBL" id="BAAAOS010000041">
    <property type="protein sequence ID" value="GAA1594622.1"/>
    <property type="molecule type" value="Genomic_DNA"/>
</dbReference>
<evidence type="ECO:0000256" key="4">
    <source>
        <dbReference type="ARBA" id="ARBA00022989"/>
    </source>
</evidence>
<feature type="compositionally biased region" description="Low complexity" evidence="6">
    <location>
        <begin position="67"/>
        <end position="83"/>
    </location>
</feature>
<keyword evidence="2" id="KW-1003">Cell membrane</keyword>
<dbReference type="InterPro" id="IPR051791">
    <property type="entry name" value="Pra-immunoreactive"/>
</dbReference>
<evidence type="ECO:0000259" key="8">
    <source>
        <dbReference type="Pfam" id="PF06271"/>
    </source>
</evidence>
<dbReference type="RefSeq" id="WP_344219016.1">
    <property type="nucleotide sequence ID" value="NZ_BAAAOS010000041.1"/>
</dbReference>
<evidence type="ECO:0000256" key="3">
    <source>
        <dbReference type="ARBA" id="ARBA00022692"/>
    </source>
</evidence>
<keyword evidence="5 7" id="KW-0472">Membrane</keyword>
<dbReference type="Pfam" id="PF10708">
    <property type="entry name" value="DUF2510"/>
    <property type="match status" value="1"/>
</dbReference>
<comment type="subcellular location">
    <subcellularLocation>
        <location evidence="1">Cell membrane</location>
        <topology evidence="1">Multi-pass membrane protein</topology>
    </subcellularLocation>
</comment>
<evidence type="ECO:0000256" key="6">
    <source>
        <dbReference type="SAM" id="MobiDB-lite"/>
    </source>
</evidence>
<evidence type="ECO:0000256" key="1">
    <source>
        <dbReference type="ARBA" id="ARBA00004651"/>
    </source>
</evidence>
<evidence type="ECO:0008006" key="12">
    <source>
        <dbReference type="Google" id="ProtNLM"/>
    </source>
</evidence>
<dbReference type="Pfam" id="PF06271">
    <property type="entry name" value="RDD"/>
    <property type="match status" value="1"/>
</dbReference>
<feature type="domain" description="RDD" evidence="8">
    <location>
        <begin position="99"/>
        <end position="259"/>
    </location>
</feature>
<dbReference type="InterPro" id="IPR018929">
    <property type="entry name" value="DUF2510"/>
</dbReference>
<keyword evidence="3 7" id="KW-0812">Transmembrane</keyword>
<comment type="caution">
    <text evidence="10">The sequence shown here is derived from an EMBL/GenBank/DDBJ whole genome shotgun (WGS) entry which is preliminary data.</text>
</comment>
<feature type="region of interest" description="Disordered" evidence="6">
    <location>
        <begin position="1"/>
        <end position="91"/>
    </location>
</feature>
<dbReference type="Proteomes" id="UP001500393">
    <property type="component" value="Unassembled WGS sequence"/>
</dbReference>
<organism evidence="10 11">
    <name type="scientific">Kribbella sancticallisti</name>
    <dbReference type="NCBI Taxonomy" id="460087"/>
    <lineage>
        <taxon>Bacteria</taxon>
        <taxon>Bacillati</taxon>
        <taxon>Actinomycetota</taxon>
        <taxon>Actinomycetes</taxon>
        <taxon>Propionibacteriales</taxon>
        <taxon>Kribbellaceae</taxon>
        <taxon>Kribbella</taxon>
    </lineage>
</organism>
<feature type="transmembrane region" description="Helical" evidence="7">
    <location>
        <begin position="158"/>
        <end position="181"/>
    </location>
</feature>